<evidence type="ECO:0000313" key="7">
    <source>
        <dbReference type="EMBL" id="QDU87815.1"/>
    </source>
</evidence>
<accession>A0A518D8L8</accession>
<evidence type="ECO:0000256" key="3">
    <source>
        <dbReference type="ARBA" id="ARBA00023004"/>
    </source>
</evidence>
<dbReference type="PANTHER" id="PTHR35889">
    <property type="entry name" value="CYCLOINULO-OLIGOSACCHARIDE FRUCTANOTRANSFERASE-RELATED"/>
    <property type="match status" value="1"/>
</dbReference>
<keyword evidence="1 4" id="KW-0349">Heme</keyword>
<organism evidence="7 8">
    <name type="scientific">Pirellulimonas nuda</name>
    <dbReference type="NCBI Taxonomy" id="2528009"/>
    <lineage>
        <taxon>Bacteria</taxon>
        <taxon>Pseudomonadati</taxon>
        <taxon>Planctomycetota</taxon>
        <taxon>Planctomycetia</taxon>
        <taxon>Pirellulales</taxon>
        <taxon>Lacipirellulaceae</taxon>
        <taxon>Pirellulimonas</taxon>
    </lineage>
</organism>
<dbReference type="PANTHER" id="PTHR35889:SF3">
    <property type="entry name" value="F-BOX DOMAIN-CONTAINING PROTEIN"/>
    <property type="match status" value="1"/>
</dbReference>
<dbReference type="InterPro" id="IPR022655">
    <property type="entry name" value="DUF1553"/>
</dbReference>
<dbReference type="InterPro" id="IPR036909">
    <property type="entry name" value="Cyt_c-like_dom_sf"/>
</dbReference>
<proteinExistence type="predicted"/>
<dbReference type="PROSITE" id="PS51007">
    <property type="entry name" value="CYTC"/>
    <property type="match status" value="1"/>
</dbReference>
<dbReference type="Pfam" id="PF07587">
    <property type="entry name" value="PSD1"/>
    <property type="match status" value="1"/>
</dbReference>
<evidence type="ECO:0000256" key="2">
    <source>
        <dbReference type="ARBA" id="ARBA00022723"/>
    </source>
</evidence>
<keyword evidence="5" id="KW-0732">Signal</keyword>
<feature type="signal peptide" evidence="5">
    <location>
        <begin position="1"/>
        <end position="26"/>
    </location>
</feature>
<keyword evidence="3 4" id="KW-0408">Iron</keyword>
<keyword evidence="8" id="KW-1185">Reference proteome</keyword>
<evidence type="ECO:0000256" key="5">
    <source>
        <dbReference type="SAM" id="SignalP"/>
    </source>
</evidence>
<dbReference type="InterPro" id="IPR011429">
    <property type="entry name" value="Cyt_c_Planctomycete-type"/>
</dbReference>
<dbReference type="GO" id="GO:0046872">
    <property type="term" value="F:metal ion binding"/>
    <property type="evidence" value="ECO:0007669"/>
    <property type="project" value="UniProtKB-KW"/>
</dbReference>
<feature type="chain" id="PRO_5022065871" evidence="5">
    <location>
        <begin position="27"/>
        <end position="955"/>
    </location>
</feature>
<keyword evidence="2 4" id="KW-0479">Metal-binding</keyword>
<dbReference type="GO" id="GO:0009055">
    <property type="term" value="F:electron transfer activity"/>
    <property type="evidence" value="ECO:0007669"/>
    <property type="project" value="InterPro"/>
</dbReference>
<dbReference type="KEGG" id="pnd:Pla175_11820"/>
<reference evidence="7 8" key="1">
    <citation type="submission" date="2019-02" db="EMBL/GenBank/DDBJ databases">
        <title>Deep-cultivation of Planctomycetes and their phenomic and genomic characterization uncovers novel biology.</title>
        <authorList>
            <person name="Wiegand S."/>
            <person name="Jogler M."/>
            <person name="Boedeker C."/>
            <person name="Pinto D."/>
            <person name="Vollmers J."/>
            <person name="Rivas-Marin E."/>
            <person name="Kohn T."/>
            <person name="Peeters S.H."/>
            <person name="Heuer A."/>
            <person name="Rast P."/>
            <person name="Oberbeckmann S."/>
            <person name="Bunk B."/>
            <person name="Jeske O."/>
            <person name="Meyerdierks A."/>
            <person name="Storesund J.E."/>
            <person name="Kallscheuer N."/>
            <person name="Luecker S."/>
            <person name="Lage O.M."/>
            <person name="Pohl T."/>
            <person name="Merkel B.J."/>
            <person name="Hornburger P."/>
            <person name="Mueller R.-W."/>
            <person name="Bruemmer F."/>
            <person name="Labrenz M."/>
            <person name="Spormann A.M."/>
            <person name="Op den Camp H."/>
            <person name="Overmann J."/>
            <person name="Amann R."/>
            <person name="Jetten M.S.M."/>
            <person name="Mascher T."/>
            <person name="Medema M.H."/>
            <person name="Devos D.P."/>
            <person name="Kaster A.-K."/>
            <person name="Ovreas L."/>
            <person name="Rohde M."/>
            <person name="Galperin M.Y."/>
            <person name="Jogler C."/>
        </authorList>
    </citation>
    <scope>NUCLEOTIDE SEQUENCE [LARGE SCALE GENOMIC DNA]</scope>
    <source>
        <strain evidence="7 8">Pla175</strain>
    </source>
</reference>
<name>A0A518D8L8_9BACT</name>
<protein>
    <submittedName>
        <fullName evidence="7">Planctomycete cytochrome C</fullName>
    </submittedName>
</protein>
<sequence length="955" mass="105654" precursor="true">MLLTRLRQPVLVAVAALLCQGAPLNAAPARIGFNESIRPIFAKHCVACHGGVKQAAELSFIYRDSALPSLVPGRPDRSLLLERVTEPDDDQRMPPKEHGPRLSAKDVALLRAWVEQGAQWQEPWSFVPPRRGKAPEVAQSDWPRGEVDRHVLARLEQEGLAPSPEADRAQWLRRATFDITGLPPTGQDLDRFLADARPDAYDRVVDRLLASPAYGERWASVWLDLARYADTCGYEKDPHRDIWPFRDWLIRALNADMPYDEFTVKLLAGDLLPDAAQDDVLASALHRNTQSNFEGGSDDEEFRLVAVLDRVNTTWQAWQGTTFGCAQCHAHPYDPIEHDEYYQCVAIFNSTRDSDTRGDAPNLSYPIDPADRAQAERIDREIRGLRRELHAPVARLAAQLDQWREIAFDSATSTGNTKLEARESDGHHEVWAEGTISAGSKFALAGPSPVPSVTALRIDALPKDPDAAIKIPELGFAVTRLKLWVAAPGDQQPREVLFRTVFADEADPLYDPVDSIKDNSTGWSVGTRMSRPQHAVFVLDEPIELPTGSRVTLELKQEQKTDGSAALVIQRGRYALSADPRWTEMTRGAPFRDATERLAVLESDRKQVDSVNVPVMEEVSPGNERQTQTFVRGYWLERGDPVEPGLPKALPPLADDGPVDRLAMARWIASPQNPLTARVQVNRVWAQLFGTGIVETLGDFGTSGEPPSHPALLDQLAVRFQTDLRWSVKALIRELTLSATYRQANAVTPELLARDCDNRLLARGPRGRLSAEMTRDQALVLSGRFNAALYGPPVMPYQPEGVWRSIYSSAKWEQSAGDQRFRRAVYTYCKRTSGYPALLAFDMTARDLCTAQRVQTNTPLQALVSMNDPAFVELSEGLAERMASEGGGSPAQQVRWAFRQATSRRPTAPQADELDALYADALAAAPAEGSAEQAHAFARGVVAATLLNLDAALTK</sequence>
<dbReference type="Proteomes" id="UP000317429">
    <property type="component" value="Chromosome"/>
</dbReference>
<gene>
    <name evidence="7" type="ORF">Pla175_11820</name>
</gene>
<dbReference type="InterPro" id="IPR011444">
    <property type="entry name" value="DUF1549"/>
</dbReference>
<dbReference type="Pfam" id="PF07583">
    <property type="entry name" value="PSCyt2"/>
    <property type="match status" value="1"/>
</dbReference>
<evidence type="ECO:0000259" key="6">
    <source>
        <dbReference type="PROSITE" id="PS51007"/>
    </source>
</evidence>
<feature type="domain" description="Cytochrome c" evidence="6">
    <location>
        <begin position="32"/>
        <end position="118"/>
    </location>
</feature>
<dbReference type="GO" id="GO:0020037">
    <property type="term" value="F:heme binding"/>
    <property type="evidence" value="ECO:0007669"/>
    <property type="project" value="InterPro"/>
</dbReference>
<dbReference type="SUPFAM" id="SSF46626">
    <property type="entry name" value="Cytochrome c"/>
    <property type="match status" value="1"/>
</dbReference>
<dbReference type="RefSeq" id="WP_145282061.1">
    <property type="nucleotide sequence ID" value="NZ_CP036291.1"/>
</dbReference>
<evidence type="ECO:0000256" key="1">
    <source>
        <dbReference type="ARBA" id="ARBA00022617"/>
    </source>
</evidence>
<dbReference type="OrthoDB" id="127107at2"/>
<dbReference type="Pfam" id="PF07635">
    <property type="entry name" value="PSCyt1"/>
    <property type="match status" value="1"/>
</dbReference>
<evidence type="ECO:0000313" key="8">
    <source>
        <dbReference type="Proteomes" id="UP000317429"/>
    </source>
</evidence>
<dbReference type="EMBL" id="CP036291">
    <property type="protein sequence ID" value="QDU87815.1"/>
    <property type="molecule type" value="Genomic_DNA"/>
</dbReference>
<dbReference type="InterPro" id="IPR009056">
    <property type="entry name" value="Cyt_c-like_dom"/>
</dbReference>
<evidence type="ECO:0000256" key="4">
    <source>
        <dbReference type="PROSITE-ProRule" id="PRU00433"/>
    </source>
</evidence>
<dbReference type="AlphaFoldDB" id="A0A518D8L8"/>